<comment type="caution">
    <text evidence="4">The sequence shown here is derived from an EMBL/GenBank/DDBJ whole genome shotgun (WGS) entry which is preliminary data.</text>
</comment>
<protein>
    <submittedName>
        <fullName evidence="4">Uncharacterized protein</fullName>
    </submittedName>
</protein>
<dbReference type="PANTHER" id="PTHR10039:SF14">
    <property type="entry name" value="NACHT DOMAIN-CONTAINING PROTEIN"/>
    <property type="match status" value="1"/>
</dbReference>
<accession>W9YQZ0</accession>
<dbReference type="GeneID" id="19169469"/>
<evidence type="ECO:0000256" key="1">
    <source>
        <dbReference type="ARBA" id="ARBA00022737"/>
    </source>
</evidence>
<reference evidence="4 5" key="1">
    <citation type="submission" date="2013-03" db="EMBL/GenBank/DDBJ databases">
        <title>The Genome Sequence of Capronia epimyces CBS 606.96.</title>
        <authorList>
            <consortium name="The Broad Institute Genomics Platform"/>
            <person name="Cuomo C."/>
            <person name="de Hoog S."/>
            <person name="Gorbushina A."/>
            <person name="Walker B."/>
            <person name="Young S.K."/>
            <person name="Zeng Q."/>
            <person name="Gargeya S."/>
            <person name="Fitzgerald M."/>
            <person name="Haas B."/>
            <person name="Abouelleil A."/>
            <person name="Allen A.W."/>
            <person name="Alvarado L."/>
            <person name="Arachchi H.M."/>
            <person name="Berlin A.M."/>
            <person name="Chapman S.B."/>
            <person name="Gainer-Dewar J."/>
            <person name="Goldberg J."/>
            <person name="Griggs A."/>
            <person name="Gujja S."/>
            <person name="Hansen M."/>
            <person name="Howarth C."/>
            <person name="Imamovic A."/>
            <person name="Ireland A."/>
            <person name="Larimer J."/>
            <person name="McCowan C."/>
            <person name="Murphy C."/>
            <person name="Pearson M."/>
            <person name="Poon T.W."/>
            <person name="Priest M."/>
            <person name="Roberts A."/>
            <person name="Saif S."/>
            <person name="Shea T."/>
            <person name="Sisk P."/>
            <person name="Sykes S."/>
            <person name="Wortman J."/>
            <person name="Nusbaum C."/>
            <person name="Birren B."/>
        </authorList>
    </citation>
    <scope>NUCLEOTIDE SEQUENCE [LARGE SCALE GENOMIC DNA]</scope>
    <source>
        <strain evidence="4 5">CBS 606.96</strain>
    </source>
</reference>
<keyword evidence="1" id="KW-0677">Repeat</keyword>
<sequence length="923" mass="106559">MAAPQSPQSILKDAFQRLRDSVTPSDALRFDTTELKDVWDAAEEIQKSQRERQSLRALGRIKPLLDNLERYSRVIEVLCNGTPYLPWIWAPIKLMVQLASNHIKIFEMLLDAYSQIAWAMPHFDRLRGAFSDDENFKVIMAMIYSDILEFHQRAYKFFRRKAWYKLFESSWKSFEGRFGGILANLSKHKDMLMKEAIAIDIVEARRWRARAAEELDKKEKERDQIYISDTLAWLNVHQEDQDDELHRLLNRRQSGTCHWVFRHPKFISWKDDTRADRVLWMNGIPGAGKTILCSYIIEKLQHESQTTTAYVICNSYTQGKNIVSENLRSLAAQLLRANRDLVPHAFDNYANKSLPPSITHVKKLILDLLNIIQETRIFIDGLDEYSISQQRSMLTEILPFAKVSGGECKIIISSRNVPDISNKLKNRPLISLRDEYSGVEGDIQNYLNEKLQELRERFEGKDRETKDILDLVTLKADGMFLWVRLILKELESCYSMAELRKTAEELPKGIEEAYGRVLRRVTEEMNPKDYAKAIRILEWLACSCRLMKMCEVQDGIVFDADNLVLDDETKLSPDVLDICKPLIEEGPNKTIDFVHYSAKEYILDRVSGPLLQEARAHYNIAFSCITYLNTAVCFLPPDSSAEDAVLTRVAKGFHGLHNYANEYWFQHLLQCAQDLVDLDASGVMDAALRTLRDGYWKGRPGHTAESLKLDDTTTANEIYEQLTIFRDLDHVRQMGTDMQTFRAHLVQERHAHEMAAKHHAYELKHDPTHFSQISHRYQEVVLSLLTCQLDDVPSSVDQKTLVEFRKVYGESEFTCRFHDCPFHSDGFHTIQARNDHELSHVKTLRCADPTCEFFARGFSSKTGLLKHNRKYHPSPDEAQLPDFVPIHVRPQSQGNGVRQSRKCGRKEADGAFVSMTVIVARYS</sequence>
<proteinExistence type="predicted"/>
<organism evidence="4 5">
    <name type="scientific">Capronia epimyces CBS 606.96</name>
    <dbReference type="NCBI Taxonomy" id="1182542"/>
    <lineage>
        <taxon>Eukaryota</taxon>
        <taxon>Fungi</taxon>
        <taxon>Dikarya</taxon>
        <taxon>Ascomycota</taxon>
        <taxon>Pezizomycotina</taxon>
        <taxon>Eurotiomycetes</taxon>
        <taxon>Chaetothyriomycetidae</taxon>
        <taxon>Chaetothyriales</taxon>
        <taxon>Herpotrichiellaceae</taxon>
        <taxon>Capronia</taxon>
    </lineage>
</organism>
<dbReference type="STRING" id="1182542.W9YQZ0"/>
<dbReference type="InterPro" id="IPR056125">
    <property type="entry name" value="DUF7708"/>
</dbReference>
<dbReference type="InterPro" id="IPR056884">
    <property type="entry name" value="NPHP3-like_N"/>
</dbReference>
<dbReference type="Proteomes" id="UP000019478">
    <property type="component" value="Unassembled WGS sequence"/>
</dbReference>
<dbReference type="HOGENOM" id="CLU_002406_0_0_1"/>
<dbReference type="PANTHER" id="PTHR10039">
    <property type="entry name" value="AMELOGENIN"/>
    <property type="match status" value="1"/>
</dbReference>
<name>W9YQZ0_9EURO</name>
<feature type="domain" description="DUF7708" evidence="2">
    <location>
        <begin position="66"/>
        <end position="198"/>
    </location>
</feature>
<evidence type="ECO:0000313" key="5">
    <source>
        <dbReference type="Proteomes" id="UP000019478"/>
    </source>
</evidence>
<dbReference type="AlphaFoldDB" id="W9YQZ0"/>
<feature type="domain" description="Nephrocystin 3-like N-terminal" evidence="3">
    <location>
        <begin position="255"/>
        <end position="415"/>
    </location>
</feature>
<gene>
    <name evidence="4" type="ORF">A1O3_05354</name>
</gene>
<evidence type="ECO:0000259" key="2">
    <source>
        <dbReference type="Pfam" id="PF24809"/>
    </source>
</evidence>
<dbReference type="OrthoDB" id="21416at2759"/>
<dbReference type="RefSeq" id="XP_007733669.1">
    <property type="nucleotide sequence ID" value="XM_007735479.1"/>
</dbReference>
<dbReference type="Gene3D" id="3.40.50.300">
    <property type="entry name" value="P-loop containing nucleotide triphosphate hydrolases"/>
    <property type="match status" value="1"/>
</dbReference>
<evidence type="ECO:0000259" key="3">
    <source>
        <dbReference type="Pfam" id="PF24883"/>
    </source>
</evidence>
<dbReference type="Pfam" id="PF24883">
    <property type="entry name" value="NPHP3_N"/>
    <property type="match status" value="1"/>
</dbReference>
<dbReference type="eggNOG" id="ENOG502R2Y4">
    <property type="taxonomic scope" value="Eukaryota"/>
</dbReference>
<dbReference type="Pfam" id="PF24809">
    <property type="entry name" value="DUF7708"/>
    <property type="match status" value="1"/>
</dbReference>
<evidence type="ECO:0000313" key="4">
    <source>
        <dbReference type="EMBL" id="EXJ84684.1"/>
    </source>
</evidence>
<dbReference type="SUPFAM" id="SSF52540">
    <property type="entry name" value="P-loop containing nucleoside triphosphate hydrolases"/>
    <property type="match status" value="1"/>
</dbReference>
<dbReference type="InterPro" id="IPR027417">
    <property type="entry name" value="P-loop_NTPase"/>
</dbReference>
<dbReference type="EMBL" id="AMGY01000004">
    <property type="protein sequence ID" value="EXJ84684.1"/>
    <property type="molecule type" value="Genomic_DNA"/>
</dbReference>
<keyword evidence="5" id="KW-1185">Reference proteome</keyword>